<reference evidence="1" key="1">
    <citation type="journal article" date="2021" name="Proc. Natl. Acad. Sci. U.S.A.">
        <title>A Catalog of Tens of Thousands of Viruses from Human Metagenomes Reveals Hidden Associations with Chronic Diseases.</title>
        <authorList>
            <person name="Tisza M.J."/>
            <person name="Buck C.B."/>
        </authorList>
    </citation>
    <scope>NUCLEOTIDE SEQUENCE</scope>
    <source>
        <strain evidence="1">Ct3pM2</strain>
    </source>
</reference>
<accession>A0A8S5TE64</accession>
<protein>
    <submittedName>
        <fullName evidence="1">FeoB-associated Cys-rich membrane protein</fullName>
    </submittedName>
</protein>
<name>A0A8S5TE64_9CAUD</name>
<dbReference type="EMBL" id="BK032811">
    <property type="protein sequence ID" value="DAF61432.1"/>
    <property type="molecule type" value="Genomic_DNA"/>
</dbReference>
<evidence type="ECO:0000313" key="1">
    <source>
        <dbReference type="EMBL" id="DAF61432.1"/>
    </source>
</evidence>
<sequence>MILLNIALFAALFLLIKQMYKDTKESLNNEENEYFKD</sequence>
<proteinExistence type="predicted"/>
<organism evidence="1">
    <name type="scientific">Myoviridae sp. ct3pM2</name>
    <dbReference type="NCBI Taxonomy" id="2827658"/>
    <lineage>
        <taxon>Viruses</taxon>
        <taxon>Duplodnaviria</taxon>
        <taxon>Heunggongvirae</taxon>
        <taxon>Uroviricota</taxon>
        <taxon>Caudoviricetes</taxon>
    </lineage>
</organism>